<accession>A0A561B2G6</accession>
<feature type="compositionally biased region" description="Basic and acidic residues" evidence="1">
    <location>
        <begin position="10"/>
        <end position="22"/>
    </location>
</feature>
<reference evidence="2 3" key="1">
    <citation type="submission" date="2019-06" db="EMBL/GenBank/DDBJ databases">
        <title>Sequencing the genomes of 1000 actinobacteria strains.</title>
        <authorList>
            <person name="Klenk H.-P."/>
        </authorList>
    </citation>
    <scope>NUCLEOTIDE SEQUENCE [LARGE SCALE GENOMIC DNA]</scope>
    <source>
        <strain evidence="2 3">DSM 24683</strain>
    </source>
</reference>
<name>A0A561B2G6_9ACTN</name>
<organism evidence="2 3">
    <name type="scientific">Kribbella amoyensis</name>
    <dbReference type="NCBI Taxonomy" id="996641"/>
    <lineage>
        <taxon>Bacteria</taxon>
        <taxon>Bacillati</taxon>
        <taxon>Actinomycetota</taxon>
        <taxon>Actinomycetes</taxon>
        <taxon>Propionibacteriales</taxon>
        <taxon>Kribbellaceae</taxon>
        <taxon>Kribbella</taxon>
    </lineage>
</organism>
<feature type="region of interest" description="Disordered" evidence="1">
    <location>
        <begin position="1"/>
        <end position="122"/>
    </location>
</feature>
<keyword evidence="3" id="KW-1185">Reference proteome</keyword>
<evidence type="ECO:0000256" key="1">
    <source>
        <dbReference type="SAM" id="MobiDB-lite"/>
    </source>
</evidence>
<evidence type="ECO:0000313" key="3">
    <source>
        <dbReference type="Proteomes" id="UP000318380"/>
    </source>
</evidence>
<protein>
    <submittedName>
        <fullName evidence="2">Uncharacterized protein</fullName>
    </submittedName>
</protein>
<proteinExistence type="predicted"/>
<dbReference type="EMBL" id="VIVK01000003">
    <property type="protein sequence ID" value="TWD73051.1"/>
    <property type="molecule type" value="Genomic_DNA"/>
</dbReference>
<sequence>MPGTGTVDRAGNRDGGPCREPGRWTVPGTGTVDRAGNRDGGPCREPGRWTVPGTGTVDRAGNRDGGPCREPGQWTVPGTGAVDRAGNRGSGPCREPGRWTGVGALPADTGGGTGRGTGRQSGAGRCRLAQSQLLPQAATYGPVSGDCGCDRRGRPGWRAGVDWGGWVFARLNRSCCRTRLPMGLWAVSAAADIQLHTLARKGGPRTRYELSPVQGWCSRRGGAVPGWCSRALRCCSGRGAVAAGWGHAAPAGKLTCA</sequence>
<feature type="compositionally biased region" description="Gly residues" evidence="1">
    <location>
        <begin position="109"/>
        <end position="121"/>
    </location>
</feature>
<comment type="caution">
    <text evidence="2">The sequence shown here is derived from an EMBL/GenBank/DDBJ whole genome shotgun (WGS) entry which is preliminary data.</text>
</comment>
<dbReference type="Proteomes" id="UP000318380">
    <property type="component" value="Unassembled WGS sequence"/>
</dbReference>
<feature type="compositionally biased region" description="Basic and acidic residues" evidence="1">
    <location>
        <begin position="35"/>
        <end position="47"/>
    </location>
</feature>
<dbReference type="AlphaFoldDB" id="A0A561B2G6"/>
<gene>
    <name evidence="2" type="ORF">FB561_6936</name>
</gene>
<evidence type="ECO:0000313" key="2">
    <source>
        <dbReference type="EMBL" id="TWD73051.1"/>
    </source>
</evidence>